<keyword evidence="3" id="KW-0716">Sensory transduction</keyword>
<dbReference type="GO" id="GO:0004984">
    <property type="term" value="F:olfactory receptor activity"/>
    <property type="evidence" value="ECO:0007669"/>
    <property type="project" value="InterPro"/>
</dbReference>
<feature type="transmembrane region" description="Helical" evidence="10">
    <location>
        <begin position="197"/>
        <end position="219"/>
    </location>
</feature>
<dbReference type="GO" id="GO:0005549">
    <property type="term" value="F:odorant binding"/>
    <property type="evidence" value="ECO:0007669"/>
    <property type="project" value="InterPro"/>
</dbReference>
<evidence type="ECO:0000256" key="4">
    <source>
        <dbReference type="ARBA" id="ARBA00022692"/>
    </source>
</evidence>
<dbReference type="Pfam" id="PF02949">
    <property type="entry name" value="7tm_6"/>
    <property type="match status" value="1"/>
</dbReference>
<evidence type="ECO:0000256" key="6">
    <source>
        <dbReference type="ARBA" id="ARBA00022989"/>
    </source>
</evidence>
<dbReference type="GO" id="GO:0007165">
    <property type="term" value="P:signal transduction"/>
    <property type="evidence" value="ECO:0007669"/>
    <property type="project" value="UniProtKB-KW"/>
</dbReference>
<keyword evidence="8" id="KW-0675">Receptor</keyword>
<dbReference type="InterPro" id="IPR004117">
    <property type="entry name" value="7tm6_olfct_rcpt"/>
</dbReference>
<evidence type="ECO:0000256" key="8">
    <source>
        <dbReference type="ARBA" id="ARBA00023170"/>
    </source>
</evidence>
<comment type="subcellular location">
    <subcellularLocation>
        <location evidence="1">Cell membrane</location>
        <topology evidence="1">Multi-pass membrane protein</topology>
    </subcellularLocation>
</comment>
<sequence>MCYVYFDASIRFIHIDFMNRIVSGATAISSVAALAKILMLHRNRYLLRDILDSLCNFEADTPRGKTVAKVIRGYEIAVLSIILSSNAKLGIDFKRPSPYFAQYADGGPFIRDYILYLLYGCLVLGVNVFVDTLFLFICSQICHKLHVISTTLTTVGPQAEQTKEESLVPFDESDEKKVTASIQEHIKMLHIIKRVEWLFNEIIFFQAFYTFGSLCLILFASSQTDKLAEDASRLFAMTISLSMELFLFCWAGEMIKSHCSDIHFASYNNGWYRCGKKIKKALMIIAIFASEPVTMKSAKLFHLTLHTYEAVVRETFSYYTLMYQFFNQK</sequence>
<keyword evidence="2" id="KW-1003">Cell membrane</keyword>
<feature type="transmembrane region" description="Helical" evidence="10">
    <location>
        <begin position="231"/>
        <end position="251"/>
    </location>
</feature>
<keyword evidence="6 10" id="KW-1133">Transmembrane helix</keyword>
<protein>
    <recommendedName>
        <fullName evidence="13">Odorant receptor</fullName>
    </recommendedName>
</protein>
<dbReference type="Proteomes" id="UP000494040">
    <property type="component" value="Unassembled WGS sequence"/>
</dbReference>
<dbReference type="AlphaFoldDB" id="A0A8I6TMF0"/>
<dbReference type="EnsemblMetazoa" id="XM_024227852.1">
    <property type="protein sequence ID" value="XP_024083620.1"/>
    <property type="gene ID" value="LOC106662406"/>
</dbReference>
<organism evidence="11 12">
    <name type="scientific">Cimex lectularius</name>
    <name type="common">Bed bug</name>
    <name type="synonym">Acanthia lectularia</name>
    <dbReference type="NCBI Taxonomy" id="79782"/>
    <lineage>
        <taxon>Eukaryota</taxon>
        <taxon>Metazoa</taxon>
        <taxon>Ecdysozoa</taxon>
        <taxon>Arthropoda</taxon>
        <taxon>Hexapoda</taxon>
        <taxon>Insecta</taxon>
        <taxon>Pterygota</taxon>
        <taxon>Neoptera</taxon>
        <taxon>Paraneoptera</taxon>
        <taxon>Hemiptera</taxon>
        <taxon>Heteroptera</taxon>
        <taxon>Panheteroptera</taxon>
        <taxon>Cimicomorpha</taxon>
        <taxon>Cimicidae</taxon>
        <taxon>Cimex</taxon>
    </lineage>
</organism>
<evidence type="ECO:0000313" key="12">
    <source>
        <dbReference type="Proteomes" id="UP000494040"/>
    </source>
</evidence>
<keyword evidence="7 10" id="KW-0472">Membrane</keyword>
<dbReference type="OrthoDB" id="6631264at2759"/>
<dbReference type="OMA" id="NIFIICH"/>
<keyword evidence="5" id="KW-0552">Olfaction</keyword>
<dbReference type="PANTHER" id="PTHR21137">
    <property type="entry name" value="ODORANT RECEPTOR"/>
    <property type="match status" value="1"/>
</dbReference>
<dbReference type="RefSeq" id="XP_024083620.1">
    <property type="nucleotide sequence ID" value="XM_024227852.1"/>
</dbReference>
<evidence type="ECO:0000256" key="10">
    <source>
        <dbReference type="SAM" id="Phobius"/>
    </source>
</evidence>
<proteinExistence type="predicted"/>
<dbReference type="KEGG" id="clec:106662406"/>
<keyword evidence="9" id="KW-0807">Transducer</keyword>
<evidence type="ECO:0000256" key="5">
    <source>
        <dbReference type="ARBA" id="ARBA00022725"/>
    </source>
</evidence>
<reference evidence="11" key="1">
    <citation type="submission" date="2022-01" db="UniProtKB">
        <authorList>
            <consortium name="EnsemblMetazoa"/>
        </authorList>
    </citation>
    <scope>IDENTIFICATION</scope>
</reference>
<keyword evidence="4 10" id="KW-0812">Transmembrane</keyword>
<dbReference type="PANTHER" id="PTHR21137:SF35">
    <property type="entry name" value="ODORANT RECEPTOR 19A-RELATED"/>
    <property type="match status" value="1"/>
</dbReference>
<evidence type="ECO:0000256" key="1">
    <source>
        <dbReference type="ARBA" id="ARBA00004651"/>
    </source>
</evidence>
<evidence type="ECO:0000256" key="3">
    <source>
        <dbReference type="ARBA" id="ARBA00022606"/>
    </source>
</evidence>
<dbReference type="GO" id="GO:0005886">
    <property type="term" value="C:plasma membrane"/>
    <property type="evidence" value="ECO:0007669"/>
    <property type="project" value="UniProtKB-SubCell"/>
</dbReference>
<feature type="transmembrane region" description="Helical" evidence="10">
    <location>
        <begin position="113"/>
        <end position="137"/>
    </location>
</feature>
<feature type="transmembrane region" description="Helical" evidence="10">
    <location>
        <begin position="21"/>
        <end position="39"/>
    </location>
</feature>
<dbReference type="GeneID" id="106662406"/>
<evidence type="ECO:0000256" key="9">
    <source>
        <dbReference type="ARBA" id="ARBA00023224"/>
    </source>
</evidence>
<accession>A0A8I6TMF0</accession>
<evidence type="ECO:0000313" key="11">
    <source>
        <dbReference type="EnsemblMetazoa" id="XP_024083620.1"/>
    </source>
</evidence>
<keyword evidence="12" id="KW-1185">Reference proteome</keyword>
<evidence type="ECO:0000256" key="7">
    <source>
        <dbReference type="ARBA" id="ARBA00023136"/>
    </source>
</evidence>
<name>A0A8I6TMF0_CIMLE</name>
<evidence type="ECO:0008006" key="13">
    <source>
        <dbReference type="Google" id="ProtNLM"/>
    </source>
</evidence>
<evidence type="ECO:0000256" key="2">
    <source>
        <dbReference type="ARBA" id="ARBA00022475"/>
    </source>
</evidence>